<dbReference type="AlphaFoldDB" id="A0A2V5I4Y0"/>
<feature type="compositionally biased region" description="Low complexity" evidence="6">
    <location>
        <begin position="17"/>
        <end position="26"/>
    </location>
</feature>
<reference evidence="10 11" key="1">
    <citation type="submission" date="2018-02" db="EMBL/GenBank/DDBJ databases">
        <title>The genomes of Aspergillus section Nigri reveals drivers in fungal speciation.</title>
        <authorList>
            <consortium name="DOE Joint Genome Institute"/>
            <person name="Vesth T.C."/>
            <person name="Nybo J."/>
            <person name="Theobald S."/>
            <person name="Brandl J."/>
            <person name="Frisvad J.C."/>
            <person name="Nielsen K.F."/>
            <person name="Lyhne E.K."/>
            <person name="Kogle M.E."/>
            <person name="Kuo A."/>
            <person name="Riley R."/>
            <person name="Clum A."/>
            <person name="Nolan M."/>
            <person name="Lipzen A."/>
            <person name="Salamov A."/>
            <person name="Henrissat B."/>
            <person name="Wiebenga A."/>
            <person name="De vries R.P."/>
            <person name="Grigoriev I.V."/>
            <person name="Mortensen U.H."/>
            <person name="Andersen M.R."/>
            <person name="Baker S.E."/>
        </authorList>
    </citation>
    <scope>NUCLEOTIDE SEQUENCE [LARGE SCALE GENOMIC DNA]</scope>
    <source>
        <strain evidence="10 11">CBS 114.80</strain>
    </source>
</reference>
<comment type="similarity">
    <text evidence="1 5">Belongs to the ATP-dependent AMP-binding enzyme family.</text>
</comment>
<keyword evidence="2 5" id="KW-0436">Ligase</keyword>
<dbReference type="GO" id="GO:0016208">
    <property type="term" value="F:AMP binding"/>
    <property type="evidence" value="ECO:0007669"/>
    <property type="project" value="InterPro"/>
</dbReference>
<dbReference type="GO" id="GO:0005829">
    <property type="term" value="C:cytosol"/>
    <property type="evidence" value="ECO:0007669"/>
    <property type="project" value="TreeGrafter"/>
</dbReference>
<dbReference type="FunFam" id="3.40.50.12780:FF:000001">
    <property type="entry name" value="Acetyl-coenzyme A synthetase"/>
    <property type="match status" value="1"/>
</dbReference>
<dbReference type="PROSITE" id="PS00455">
    <property type="entry name" value="AMP_BINDING"/>
    <property type="match status" value="1"/>
</dbReference>
<dbReference type="GO" id="GO:0019427">
    <property type="term" value="P:acetyl-CoA biosynthetic process from acetate"/>
    <property type="evidence" value="ECO:0007669"/>
    <property type="project" value="InterPro"/>
</dbReference>
<gene>
    <name evidence="10" type="ORF">BP00DRAFT_401714</name>
</gene>
<evidence type="ECO:0000256" key="2">
    <source>
        <dbReference type="ARBA" id="ARBA00022598"/>
    </source>
</evidence>
<feature type="domain" description="Acetyl-coenzyme A synthetase N-terminal" evidence="9">
    <location>
        <begin position="40"/>
        <end position="96"/>
    </location>
</feature>
<evidence type="ECO:0000259" key="8">
    <source>
        <dbReference type="Pfam" id="PF13193"/>
    </source>
</evidence>
<dbReference type="InterPro" id="IPR042099">
    <property type="entry name" value="ANL_N_sf"/>
</dbReference>
<evidence type="ECO:0000256" key="6">
    <source>
        <dbReference type="SAM" id="MobiDB-lite"/>
    </source>
</evidence>
<evidence type="ECO:0000256" key="3">
    <source>
        <dbReference type="ARBA" id="ARBA00022741"/>
    </source>
</evidence>
<keyword evidence="3 5" id="KW-0547">Nucleotide-binding</keyword>
<keyword evidence="4 5" id="KW-0067">ATP-binding</keyword>
<dbReference type="InterPro" id="IPR045851">
    <property type="entry name" value="AMP-bd_C_sf"/>
</dbReference>
<protein>
    <recommendedName>
        <fullName evidence="5">Acetyl-coenzyme A synthetase</fullName>
        <ecNumber evidence="5">6.2.1.1</ecNumber>
    </recommendedName>
</protein>
<evidence type="ECO:0000259" key="7">
    <source>
        <dbReference type="Pfam" id="PF00501"/>
    </source>
</evidence>
<proteinExistence type="inferred from homology"/>
<dbReference type="Pfam" id="PF16177">
    <property type="entry name" value="ACAS_N"/>
    <property type="match status" value="1"/>
</dbReference>
<evidence type="ECO:0000313" key="11">
    <source>
        <dbReference type="Proteomes" id="UP000248817"/>
    </source>
</evidence>
<evidence type="ECO:0000256" key="4">
    <source>
        <dbReference type="ARBA" id="ARBA00022840"/>
    </source>
</evidence>
<feature type="domain" description="AMP-dependent synthetase/ligase" evidence="7">
    <location>
        <begin position="98"/>
        <end position="498"/>
    </location>
</feature>
<evidence type="ECO:0000259" key="9">
    <source>
        <dbReference type="Pfam" id="PF16177"/>
    </source>
</evidence>
<dbReference type="Pfam" id="PF13193">
    <property type="entry name" value="AMP-binding_C"/>
    <property type="match status" value="1"/>
</dbReference>
<dbReference type="Pfam" id="PF00501">
    <property type="entry name" value="AMP-binding"/>
    <property type="match status" value="1"/>
</dbReference>
<dbReference type="SUPFAM" id="SSF56801">
    <property type="entry name" value="Acetyl-CoA synthetase-like"/>
    <property type="match status" value="1"/>
</dbReference>
<dbReference type="PANTHER" id="PTHR24095:SF14">
    <property type="entry name" value="ACETYL-COENZYME A SYNTHETASE 1"/>
    <property type="match status" value="1"/>
</dbReference>
<organism evidence="10 11">
    <name type="scientific">Aspergillus indologenus CBS 114.80</name>
    <dbReference type="NCBI Taxonomy" id="1450541"/>
    <lineage>
        <taxon>Eukaryota</taxon>
        <taxon>Fungi</taxon>
        <taxon>Dikarya</taxon>
        <taxon>Ascomycota</taxon>
        <taxon>Pezizomycotina</taxon>
        <taxon>Eurotiomycetes</taxon>
        <taxon>Eurotiomycetidae</taxon>
        <taxon>Eurotiales</taxon>
        <taxon>Aspergillaceae</taxon>
        <taxon>Aspergillus</taxon>
        <taxon>Aspergillus subgen. Circumdati</taxon>
    </lineage>
</organism>
<feature type="domain" description="AMP-binding enzyme C-terminal" evidence="8">
    <location>
        <begin position="560"/>
        <end position="641"/>
    </location>
</feature>
<dbReference type="InterPro" id="IPR011904">
    <property type="entry name" value="Ac_CoA_lig"/>
</dbReference>
<dbReference type="InterPro" id="IPR000873">
    <property type="entry name" value="AMP-dep_synth/lig_dom"/>
</dbReference>
<keyword evidence="11" id="KW-1185">Reference proteome</keyword>
<evidence type="ECO:0000256" key="1">
    <source>
        <dbReference type="ARBA" id="ARBA00006432"/>
    </source>
</evidence>
<dbReference type="GO" id="GO:0003987">
    <property type="term" value="F:acetate-CoA ligase activity"/>
    <property type="evidence" value="ECO:0007669"/>
    <property type="project" value="UniProtKB-UniRule"/>
</dbReference>
<dbReference type="NCBIfam" id="TIGR02188">
    <property type="entry name" value="Ac_CoA_lig_AcsA"/>
    <property type="match status" value="1"/>
</dbReference>
<evidence type="ECO:0000313" key="10">
    <source>
        <dbReference type="EMBL" id="PYI29073.1"/>
    </source>
</evidence>
<sequence>MCPPHTSCTQPQPQPPARTLTPTLPRNHPSTPHLANLNEYHDLYQESLRDPDHFWRAMATSALHWDQPFHTTRHGSLEAGDHAWFLGGRLNASYNCVDRHALATPDKPALLYEPDTPATSQARPQQITYAELLREVCRLAWVLRDLGVRKGEIVTVYMPNIPEAVVAMLACARIGAVHSVVFAGFSAPALRGRLQDARSRVILTVDEGVRGGKTVAMKRVVEDAVGGLRYGGEEADVQCKCLVVRKTGSPVPWCQQTQDAWWHEECARWPGYSAPEAMGAEDPLFLLYTSGSTGKPKGLLHATAGYLLGCAVSGKYVLDLHPADTMFCAGDVGWITGHSYSVYTPLVLGLATVLFDGTPSFPTCARYWEILARTRATHFYTAPTALRLIKKGNGNAYAAAAVHNLERLRVVASIGEPLAANVWQWCHDTLDGQVHVLDTYFQTETGCHAFAPLAGVTPTKPGYVALPFLGFNPVLLDPVSGAEIRESGTEGLLAFDQPWPSIARTVWGDHARYMQTYFAQHKGYFTTGDAAFRDRNGYFKVLGRVDDVVNVSGHRLSTGEIESALLSHGAFAEVAVVGTEDALTGQALVVFACLKNDLEDQKTKSQLRQSAQQHIAKWIGRFAVPRKVFLVDDLPKTRSGKIMRRILRKILEGEENEFGDLSTVNIPFP</sequence>
<dbReference type="InterPro" id="IPR032387">
    <property type="entry name" value="ACAS_N"/>
</dbReference>
<name>A0A2V5I4Y0_9EURO</name>
<dbReference type="Gene3D" id="3.40.50.12780">
    <property type="entry name" value="N-terminal domain of ligase-like"/>
    <property type="match status" value="1"/>
</dbReference>
<evidence type="ECO:0000256" key="5">
    <source>
        <dbReference type="RuleBase" id="RU361147"/>
    </source>
</evidence>
<feature type="region of interest" description="Disordered" evidence="6">
    <location>
        <begin position="1"/>
        <end position="32"/>
    </location>
</feature>
<dbReference type="EC" id="6.2.1.1" evidence="5"/>
<dbReference type="GO" id="GO:0005524">
    <property type="term" value="F:ATP binding"/>
    <property type="evidence" value="ECO:0007669"/>
    <property type="project" value="UniProtKB-UniRule"/>
</dbReference>
<comment type="catalytic activity">
    <reaction evidence="5">
        <text>acetate + ATP + CoA = acetyl-CoA + AMP + diphosphate</text>
        <dbReference type="Rhea" id="RHEA:23176"/>
        <dbReference type="ChEBI" id="CHEBI:30089"/>
        <dbReference type="ChEBI" id="CHEBI:30616"/>
        <dbReference type="ChEBI" id="CHEBI:33019"/>
        <dbReference type="ChEBI" id="CHEBI:57287"/>
        <dbReference type="ChEBI" id="CHEBI:57288"/>
        <dbReference type="ChEBI" id="CHEBI:456215"/>
        <dbReference type="EC" id="6.2.1.1"/>
    </reaction>
</comment>
<dbReference type="NCBIfam" id="NF001208">
    <property type="entry name" value="PRK00174.1"/>
    <property type="match status" value="1"/>
</dbReference>
<dbReference type="EMBL" id="KZ825537">
    <property type="protein sequence ID" value="PYI29073.1"/>
    <property type="molecule type" value="Genomic_DNA"/>
</dbReference>
<accession>A0A2V5I4Y0</accession>
<dbReference type="Proteomes" id="UP000248817">
    <property type="component" value="Unassembled WGS sequence"/>
</dbReference>
<dbReference type="PANTHER" id="PTHR24095">
    <property type="entry name" value="ACETYL-COENZYME A SYNTHETASE"/>
    <property type="match status" value="1"/>
</dbReference>
<dbReference type="InterPro" id="IPR025110">
    <property type="entry name" value="AMP-bd_C"/>
</dbReference>
<dbReference type="Gene3D" id="3.30.300.30">
    <property type="match status" value="1"/>
</dbReference>
<dbReference type="InterPro" id="IPR020845">
    <property type="entry name" value="AMP-binding_CS"/>
</dbReference>